<dbReference type="EMBL" id="JBHULM010000007">
    <property type="protein sequence ID" value="MFD2541374.1"/>
    <property type="molecule type" value="Genomic_DNA"/>
</dbReference>
<evidence type="ECO:0000256" key="1">
    <source>
        <dbReference type="SAM" id="SignalP"/>
    </source>
</evidence>
<feature type="chain" id="PRO_5045064920" evidence="1">
    <location>
        <begin position="20"/>
        <end position="343"/>
    </location>
</feature>
<sequence length="343" mass="40576">MKPKITLVFLFILPLTMFCQEVVVEHIGYQGTTNKQKEEYNRHINTIKNSFNQAKKFLDQNKNCESVQKCEQLLSQANNLMDYYNSENFEAKIARDKINNHIDAMNKYYENIGVGAHLEHDEIYERNEKYYLRHLKFRIGSYKFKINQLKSKKENTVAITASNNDFWNGKSDETKETTKSNNDDLWNGQLSNEVEENGELEIDSNAQLVYKESKKAVFPKNRFLNFRKAGDFFIADSPELENGAYKYKIDDVRRHNRSFLFDKNGKILLENASGITVTDNATEQIIDVWYNESINYSRKEWAWTTYKYYYKFSYKHIQYDFDLHLINTKSGTNTQSFYESQIK</sequence>
<protein>
    <submittedName>
        <fullName evidence="2">Uncharacterized protein</fullName>
    </submittedName>
</protein>
<gene>
    <name evidence="2" type="ORF">ACFSSB_03520</name>
</gene>
<comment type="caution">
    <text evidence="2">The sequence shown here is derived from an EMBL/GenBank/DDBJ whole genome shotgun (WGS) entry which is preliminary data.</text>
</comment>
<dbReference type="RefSeq" id="WP_379901017.1">
    <property type="nucleotide sequence ID" value="NZ_JBHULM010000007.1"/>
</dbReference>
<keyword evidence="1" id="KW-0732">Signal</keyword>
<reference evidence="3" key="1">
    <citation type="journal article" date="2019" name="Int. J. Syst. Evol. Microbiol.">
        <title>The Global Catalogue of Microorganisms (GCM) 10K type strain sequencing project: providing services to taxonomists for standard genome sequencing and annotation.</title>
        <authorList>
            <consortium name="The Broad Institute Genomics Platform"/>
            <consortium name="The Broad Institute Genome Sequencing Center for Infectious Disease"/>
            <person name="Wu L."/>
            <person name="Ma J."/>
        </authorList>
    </citation>
    <scope>NUCLEOTIDE SEQUENCE [LARGE SCALE GENOMIC DNA]</scope>
    <source>
        <strain evidence="3">KCTC 42808</strain>
    </source>
</reference>
<name>A0ABW5JZV2_9FLAO</name>
<evidence type="ECO:0000313" key="3">
    <source>
        <dbReference type="Proteomes" id="UP001597467"/>
    </source>
</evidence>
<organism evidence="2 3">
    <name type="scientific">Lacinutrix gracilariae</name>
    <dbReference type="NCBI Taxonomy" id="1747198"/>
    <lineage>
        <taxon>Bacteria</taxon>
        <taxon>Pseudomonadati</taxon>
        <taxon>Bacteroidota</taxon>
        <taxon>Flavobacteriia</taxon>
        <taxon>Flavobacteriales</taxon>
        <taxon>Flavobacteriaceae</taxon>
        <taxon>Lacinutrix</taxon>
    </lineage>
</organism>
<evidence type="ECO:0000313" key="2">
    <source>
        <dbReference type="EMBL" id="MFD2541374.1"/>
    </source>
</evidence>
<proteinExistence type="predicted"/>
<keyword evidence="3" id="KW-1185">Reference proteome</keyword>
<feature type="signal peptide" evidence="1">
    <location>
        <begin position="1"/>
        <end position="19"/>
    </location>
</feature>
<accession>A0ABW5JZV2</accession>
<dbReference type="Proteomes" id="UP001597467">
    <property type="component" value="Unassembled WGS sequence"/>
</dbReference>